<dbReference type="AlphaFoldDB" id="A0A8H4RPW9"/>
<name>A0A8H4RPW9_9HELO</name>
<keyword evidence="2" id="KW-0597">Phosphoprotein</keyword>
<dbReference type="Proteomes" id="UP000566819">
    <property type="component" value="Unassembled WGS sequence"/>
</dbReference>
<keyword evidence="1" id="KW-0596">Phosphopantetheine</keyword>
<evidence type="ECO:0000256" key="2">
    <source>
        <dbReference type="ARBA" id="ARBA00022553"/>
    </source>
</evidence>
<dbReference type="InterPro" id="IPR001031">
    <property type="entry name" value="Thioesterase"/>
</dbReference>
<dbReference type="SMART" id="SM00823">
    <property type="entry name" value="PKS_PP"/>
    <property type="match status" value="1"/>
</dbReference>
<dbReference type="Gene3D" id="3.40.50.1820">
    <property type="entry name" value="alpha/beta hydrolase"/>
    <property type="match status" value="1"/>
</dbReference>
<comment type="caution">
    <text evidence="4">The sequence shown here is derived from an EMBL/GenBank/DDBJ whole genome shotgun (WGS) entry which is preliminary data.</text>
</comment>
<dbReference type="InterPro" id="IPR036736">
    <property type="entry name" value="ACP-like_sf"/>
</dbReference>
<dbReference type="InterPro" id="IPR009081">
    <property type="entry name" value="PP-bd_ACP"/>
</dbReference>
<evidence type="ECO:0000313" key="5">
    <source>
        <dbReference type="Proteomes" id="UP000566819"/>
    </source>
</evidence>
<dbReference type="Pfam" id="PF00550">
    <property type="entry name" value="PP-binding"/>
    <property type="match status" value="1"/>
</dbReference>
<reference evidence="4 5" key="1">
    <citation type="submission" date="2020-03" db="EMBL/GenBank/DDBJ databases">
        <title>Draft Genome Sequence of Cudoniella acicularis.</title>
        <authorList>
            <person name="Buettner E."/>
            <person name="Kellner H."/>
        </authorList>
    </citation>
    <scope>NUCLEOTIDE SEQUENCE [LARGE SCALE GENOMIC DNA]</scope>
    <source>
        <strain evidence="4 5">DSM 108380</strain>
    </source>
</reference>
<feature type="domain" description="Carrier" evidence="3">
    <location>
        <begin position="6"/>
        <end position="80"/>
    </location>
</feature>
<dbReference type="SUPFAM" id="SSF53474">
    <property type="entry name" value="alpha/beta-Hydrolases"/>
    <property type="match status" value="1"/>
</dbReference>
<dbReference type="Gene3D" id="1.10.1200.10">
    <property type="entry name" value="ACP-like"/>
    <property type="match status" value="1"/>
</dbReference>
<keyword evidence="5" id="KW-1185">Reference proteome</keyword>
<dbReference type="Pfam" id="PF00975">
    <property type="entry name" value="Thioesterase"/>
    <property type="match status" value="1"/>
</dbReference>
<organism evidence="4 5">
    <name type="scientific">Cudoniella acicularis</name>
    <dbReference type="NCBI Taxonomy" id="354080"/>
    <lineage>
        <taxon>Eukaryota</taxon>
        <taxon>Fungi</taxon>
        <taxon>Dikarya</taxon>
        <taxon>Ascomycota</taxon>
        <taxon>Pezizomycotina</taxon>
        <taxon>Leotiomycetes</taxon>
        <taxon>Helotiales</taxon>
        <taxon>Tricladiaceae</taxon>
        <taxon>Cudoniella</taxon>
    </lineage>
</organism>
<dbReference type="InterPro" id="IPR029058">
    <property type="entry name" value="AB_hydrolase_fold"/>
</dbReference>
<dbReference type="PROSITE" id="PS50075">
    <property type="entry name" value="CARRIER"/>
    <property type="match status" value="1"/>
</dbReference>
<gene>
    <name evidence="4" type="ORF">G7Y89_g5308</name>
</gene>
<evidence type="ECO:0000313" key="4">
    <source>
        <dbReference type="EMBL" id="KAF4632815.1"/>
    </source>
</evidence>
<proteinExistence type="predicted"/>
<accession>A0A8H4RPW9</accession>
<evidence type="ECO:0000259" key="3">
    <source>
        <dbReference type="PROSITE" id="PS50075"/>
    </source>
</evidence>
<dbReference type="SUPFAM" id="SSF47336">
    <property type="entry name" value="ACP-like"/>
    <property type="match status" value="1"/>
</dbReference>
<evidence type="ECO:0000256" key="1">
    <source>
        <dbReference type="ARBA" id="ARBA00022450"/>
    </source>
</evidence>
<dbReference type="OrthoDB" id="10253869at2759"/>
<sequence length="356" mass="38973">MATTKPSDTEIIFGIIAQEVGVTRDELEGETEFADLGVDNLLAKSILAQILDETKVRLPATTFDDHPTASSLHSYLQESVKHSTADTPKKIASTGSPASANPLSIILQGKPLSSNKKIFLLPDGSGSGMAYLRLPIIDPSVCLIGMNSPFVQSSGGESFTVEGIAEGWVKEIRLRQPEGPYILGGWSAGGYYAFEVAKILVRAGQKVEKLILIDSPCRLVFEELPMEVVHYLSTNNLMGNWGSKKPPSWLVEHFEMSIRAISEYTPTPMDPEGLPEVFIIWAEDGVLKNVDPISTGLDFNVKVTRFLIQERDGVKPHGWERLFPGAKLSIATMPGNHFTIVYPPEGYVATERTTDQ</sequence>
<protein>
    <recommendedName>
        <fullName evidence="3">Carrier domain-containing protein</fullName>
    </recommendedName>
</protein>
<dbReference type="GO" id="GO:0031177">
    <property type="term" value="F:phosphopantetheine binding"/>
    <property type="evidence" value="ECO:0007669"/>
    <property type="project" value="InterPro"/>
</dbReference>
<dbReference type="EMBL" id="JAAMPI010000314">
    <property type="protein sequence ID" value="KAF4632815.1"/>
    <property type="molecule type" value="Genomic_DNA"/>
</dbReference>
<dbReference type="InterPro" id="IPR020806">
    <property type="entry name" value="PKS_PP-bd"/>
</dbReference>